<dbReference type="InterPro" id="IPR001995">
    <property type="entry name" value="Peptidase_A2_cat"/>
</dbReference>
<dbReference type="Proteomes" id="UP000813068">
    <property type="component" value="Unassembled WGS sequence"/>
</dbReference>
<dbReference type="PANTHER" id="PTHR33064:SF38">
    <property type="entry name" value="LRRGT00076-LIKE"/>
    <property type="match status" value="1"/>
</dbReference>
<organism evidence="3 4">
    <name type="scientific">Geopseudomonas aromaticivorans</name>
    <dbReference type="NCBI Taxonomy" id="2849492"/>
    <lineage>
        <taxon>Bacteria</taxon>
        <taxon>Pseudomonadati</taxon>
        <taxon>Pseudomonadota</taxon>
        <taxon>Gammaproteobacteria</taxon>
        <taxon>Pseudomonadales</taxon>
        <taxon>Pseudomonadaceae</taxon>
        <taxon>Geopseudomonas</taxon>
    </lineage>
</organism>
<keyword evidence="1" id="KW-0378">Hydrolase</keyword>
<dbReference type="InterPro" id="IPR018061">
    <property type="entry name" value="Retropepsins"/>
</dbReference>
<protein>
    <submittedName>
        <fullName evidence="3">Pol protein</fullName>
    </submittedName>
</protein>
<evidence type="ECO:0000256" key="1">
    <source>
        <dbReference type="ARBA" id="ARBA00022801"/>
    </source>
</evidence>
<gene>
    <name evidence="3" type="ORF">KRX52_14575</name>
</gene>
<feature type="domain" description="Peptidase A2" evidence="2">
    <location>
        <begin position="25"/>
        <end position="95"/>
    </location>
</feature>
<evidence type="ECO:0000313" key="3">
    <source>
        <dbReference type="EMBL" id="MBV2134002.1"/>
    </source>
</evidence>
<dbReference type="EMBL" id="JAHRGL010000047">
    <property type="protein sequence ID" value="MBV2134002.1"/>
    <property type="molecule type" value="Genomic_DNA"/>
</dbReference>
<feature type="non-terminal residue" evidence="3">
    <location>
        <position position="295"/>
    </location>
</feature>
<sequence length="295" mass="33372">MRGVRARSPPPPEPRITLQVGGHPVTFLVDTGAQHSVLNRSPGPLSHRTAWVQGATGGKQDRWNTDRQLQLETGKVMHSFLHVPDCPYPLLGRDLLTKLKAQIHFERSEVKVTGPEGIPLTILTMSIEDEYRLHEKRTNSNNQETLDHWLAEFPQAWAETGGMGLAINQAPIIVTLKAAILPASVRQYPMPKEAREGIRPHIKRLLEQGILVPCKSPWNTPLLPVRKPGTNDYRPVQDLREVNKRIEDMHPTVPNPYNLLSGLPPNYTWYTVLDLKDAFFCLRLHPTNQPIFAFE</sequence>
<name>A0ABS6MYW6_9GAMM</name>
<reference evidence="3 4" key="1">
    <citation type="submission" date="2021-06" db="EMBL/GenBank/DDBJ databases">
        <title>Differences between aerobic and microaerobic xylene degrading microbial communities.</title>
        <authorList>
            <person name="Banerjee S."/>
            <person name="Tancsics A."/>
        </authorList>
    </citation>
    <scope>NUCLEOTIDE SEQUENCE [LARGE SCALE GENOMIC DNA]</scope>
    <source>
        <strain evidence="3 4">MAP12</strain>
    </source>
</reference>
<dbReference type="InterPro" id="IPR051320">
    <property type="entry name" value="Viral_Replic_Matur_Polypro"/>
</dbReference>
<dbReference type="InterPro" id="IPR001969">
    <property type="entry name" value="Aspartic_peptidase_AS"/>
</dbReference>
<comment type="caution">
    <text evidence="3">The sequence shown here is derived from an EMBL/GenBank/DDBJ whole genome shotgun (WGS) entry which is preliminary data.</text>
</comment>
<dbReference type="PROSITE" id="PS00141">
    <property type="entry name" value="ASP_PROTEASE"/>
    <property type="match status" value="1"/>
</dbReference>
<dbReference type="PROSITE" id="PS50175">
    <property type="entry name" value="ASP_PROT_RETROV"/>
    <property type="match status" value="1"/>
</dbReference>
<keyword evidence="4" id="KW-1185">Reference proteome</keyword>
<dbReference type="Pfam" id="PF00077">
    <property type="entry name" value="RVP"/>
    <property type="match status" value="1"/>
</dbReference>
<accession>A0ABS6MYW6</accession>
<dbReference type="PANTHER" id="PTHR33064">
    <property type="entry name" value="POL PROTEIN"/>
    <property type="match status" value="1"/>
</dbReference>
<evidence type="ECO:0000259" key="2">
    <source>
        <dbReference type="PROSITE" id="PS50175"/>
    </source>
</evidence>
<proteinExistence type="predicted"/>
<evidence type="ECO:0000313" key="4">
    <source>
        <dbReference type="Proteomes" id="UP000813068"/>
    </source>
</evidence>